<evidence type="ECO:0000313" key="5">
    <source>
        <dbReference type="Proteomes" id="UP000828390"/>
    </source>
</evidence>
<feature type="domain" description="EF-hand" evidence="3">
    <location>
        <begin position="159"/>
        <end position="192"/>
    </location>
</feature>
<evidence type="ECO:0000256" key="1">
    <source>
        <dbReference type="ARBA" id="ARBA00022837"/>
    </source>
</evidence>
<feature type="chain" id="PRO_5038995679" description="EF-hand domain-containing protein" evidence="2">
    <location>
        <begin position="19"/>
        <end position="192"/>
    </location>
</feature>
<dbReference type="SMART" id="SM00054">
    <property type="entry name" value="EFh"/>
    <property type="match status" value="2"/>
</dbReference>
<organism evidence="4 5">
    <name type="scientific">Dreissena polymorpha</name>
    <name type="common">Zebra mussel</name>
    <name type="synonym">Mytilus polymorpha</name>
    <dbReference type="NCBI Taxonomy" id="45954"/>
    <lineage>
        <taxon>Eukaryota</taxon>
        <taxon>Metazoa</taxon>
        <taxon>Spiralia</taxon>
        <taxon>Lophotrochozoa</taxon>
        <taxon>Mollusca</taxon>
        <taxon>Bivalvia</taxon>
        <taxon>Autobranchia</taxon>
        <taxon>Heteroconchia</taxon>
        <taxon>Euheterodonta</taxon>
        <taxon>Imparidentia</taxon>
        <taxon>Neoheterodontei</taxon>
        <taxon>Myida</taxon>
        <taxon>Dreissenoidea</taxon>
        <taxon>Dreissenidae</taxon>
        <taxon>Dreissena</taxon>
    </lineage>
</organism>
<sequence>MLRELLLIFSLLLGTIYAKGPNSADQPDIDELIDLLYLRYDANRDGLITEAELSDVIKVFDENGDDIVNEGEFEDGWRTLTGQNLVVSNAYFHMADLNDDKIIDQKDYDIDYKVVFDLNLVPEATMTNKVVVNDPTWDLNQQSWITLDFDAGWAHLDYALQSEANSLFRFIDANGDHYITDADMDKLFAKYN</sequence>
<evidence type="ECO:0000259" key="3">
    <source>
        <dbReference type="PROSITE" id="PS50222"/>
    </source>
</evidence>
<dbReference type="InterPro" id="IPR011992">
    <property type="entry name" value="EF-hand-dom_pair"/>
</dbReference>
<protein>
    <recommendedName>
        <fullName evidence="3">EF-hand domain-containing protein</fullName>
    </recommendedName>
</protein>
<dbReference type="AlphaFoldDB" id="A0A9D4DTB7"/>
<dbReference type="InterPro" id="IPR002048">
    <property type="entry name" value="EF_hand_dom"/>
</dbReference>
<keyword evidence="5" id="KW-1185">Reference proteome</keyword>
<reference evidence="4" key="2">
    <citation type="submission" date="2020-11" db="EMBL/GenBank/DDBJ databases">
        <authorList>
            <person name="McCartney M.A."/>
            <person name="Auch B."/>
            <person name="Kono T."/>
            <person name="Mallez S."/>
            <person name="Becker A."/>
            <person name="Gohl D.M."/>
            <person name="Silverstein K.A.T."/>
            <person name="Koren S."/>
            <person name="Bechman K.B."/>
            <person name="Herman A."/>
            <person name="Abrahante J.E."/>
            <person name="Garbe J."/>
        </authorList>
    </citation>
    <scope>NUCLEOTIDE SEQUENCE</scope>
    <source>
        <strain evidence="4">Duluth1</strain>
        <tissue evidence="4">Whole animal</tissue>
    </source>
</reference>
<keyword evidence="2" id="KW-0732">Signal</keyword>
<keyword evidence="1" id="KW-0106">Calcium</keyword>
<proteinExistence type="predicted"/>
<dbReference type="EMBL" id="JAIWYP010000010">
    <property type="protein sequence ID" value="KAH3755264.1"/>
    <property type="molecule type" value="Genomic_DNA"/>
</dbReference>
<accession>A0A9D4DTB7</accession>
<dbReference type="Proteomes" id="UP000828390">
    <property type="component" value="Unassembled WGS sequence"/>
</dbReference>
<dbReference type="GO" id="GO:0005509">
    <property type="term" value="F:calcium ion binding"/>
    <property type="evidence" value="ECO:0007669"/>
    <property type="project" value="InterPro"/>
</dbReference>
<reference evidence="4" key="1">
    <citation type="journal article" date="2019" name="bioRxiv">
        <title>The Genome of the Zebra Mussel, Dreissena polymorpha: A Resource for Invasive Species Research.</title>
        <authorList>
            <person name="McCartney M.A."/>
            <person name="Auch B."/>
            <person name="Kono T."/>
            <person name="Mallez S."/>
            <person name="Zhang Y."/>
            <person name="Obille A."/>
            <person name="Becker A."/>
            <person name="Abrahante J.E."/>
            <person name="Garbe J."/>
            <person name="Badalamenti J.P."/>
            <person name="Herman A."/>
            <person name="Mangelson H."/>
            <person name="Liachko I."/>
            <person name="Sullivan S."/>
            <person name="Sone E.D."/>
            <person name="Koren S."/>
            <person name="Silverstein K.A.T."/>
            <person name="Beckman K.B."/>
            <person name="Gohl D.M."/>
        </authorList>
    </citation>
    <scope>NUCLEOTIDE SEQUENCE</scope>
    <source>
        <strain evidence="4">Duluth1</strain>
        <tissue evidence="4">Whole animal</tissue>
    </source>
</reference>
<dbReference type="PROSITE" id="PS00018">
    <property type="entry name" value="EF_HAND_1"/>
    <property type="match status" value="3"/>
</dbReference>
<dbReference type="InterPro" id="IPR018247">
    <property type="entry name" value="EF_Hand_1_Ca_BS"/>
</dbReference>
<evidence type="ECO:0000313" key="4">
    <source>
        <dbReference type="EMBL" id="KAH3755264.1"/>
    </source>
</evidence>
<dbReference type="PROSITE" id="PS50222">
    <property type="entry name" value="EF_HAND_2"/>
    <property type="match status" value="2"/>
</dbReference>
<gene>
    <name evidence="4" type="ORF">DPMN_189955</name>
</gene>
<dbReference type="SUPFAM" id="SSF47473">
    <property type="entry name" value="EF-hand"/>
    <property type="match status" value="1"/>
</dbReference>
<evidence type="ECO:0000256" key="2">
    <source>
        <dbReference type="SAM" id="SignalP"/>
    </source>
</evidence>
<feature type="signal peptide" evidence="2">
    <location>
        <begin position="1"/>
        <end position="18"/>
    </location>
</feature>
<name>A0A9D4DTB7_DREPO</name>
<dbReference type="Gene3D" id="1.10.238.10">
    <property type="entry name" value="EF-hand"/>
    <property type="match status" value="1"/>
</dbReference>
<feature type="domain" description="EF-hand" evidence="3">
    <location>
        <begin position="28"/>
        <end position="63"/>
    </location>
</feature>
<comment type="caution">
    <text evidence="4">The sequence shown here is derived from an EMBL/GenBank/DDBJ whole genome shotgun (WGS) entry which is preliminary data.</text>
</comment>